<feature type="coiled-coil region" evidence="1">
    <location>
        <begin position="712"/>
        <end position="739"/>
    </location>
</feature>
<evidence type="ECO:0000313" key="4">
    <source>
        <dbReference type="EMBL" id="KMZ75110.1"/>
    </source>
</evidence>
<gene>
    <name evidence="4" type="ORF">ZOSMA_119G00130</name>
</gene>
<dbReference type="STRING" id="29655.A0A0K9Q3U2"/>
<dbReference type="PANTHER" id="PTHR34835:SF81">
    <property type="entry name" value="OS06G0475900 PROTEIN"/>
    <property type="match status" value="1"/>
</dbReference>
<dbReference type="EMBL" id="LFYR01000215">
    <property type="protein sequence ID" value="KMZ75110.1"/>
    <property type="molecule type" value="Genomic_DNA"/>
</dbReference>
<keyword evidence="5" id="KW-1185">Reference proteome</keyword>
<dbReference type="PANTHER" id="PTHR34835">
    <property type="entry name" value="OS07G0283600 PROTEIN-RELATED"/>
    <property type="match status" value="1"/>
</dbReference>
<organism evidence="4 5">
    <name type="scientific">Zostera marina</name>
    <name type="common">Eelgrass</name>
    <dbReference type="NCBI Taxonomy" id="29655"/>
    <lineage>
        <taxon>Eukaryota</taxon>
        <taxon>Viridiplantae</taxon>
        <taxon>Streptophyta</taxon>
        <taxon>Embryophyta</taxon>
        <taxon>Tracheophyta</taxon>
        <taxon>Spermatophyta</taxon>
        <taxon>Magnoliopsida</taxon>
        <taxon>Liliopsida</taxon>
        <taxon>Zosteraceae</taxon>
        <taxon>Zostera</taxon>
    </lineage>
</organism>
<feature type="region of interest" description="Disordered" evidence="2">
    <location>
        <begin position="402"/>
        <end position="446"/>
    </location>
</feature>
<evidence type="ECO:0000256" key="2">
    <source>
        <dbReference type="SAM" id="MobiDB-lite"/>
    </source>
</evidence>
<evidence type="ECO:0008006" key="6">
    <source>
        <dbReference type="Google" id="ProtNLM"/>
    </source>
</evidence>
<reference evidence="5" key="1">
    <citation type="journal article" date="2016" name="Nature">
        <title>The genome of the seagrass Zostera marina reveals angiosperm adaptation to the sea.</title>
        <authorList>
            <person name="Olsen J.L."/>
            <person name="Rouze P."/>
            <person name="Verhelst B."/>
            <person name="Lin Y.-C."/>
            <person name="Bayer T."/>
            <person name="Collen J."/>
            <person name="Dattolo E."/>
            <person name="De Paoli E."/>
            <person name="Dittami S."/>
            <person name="Maumus F."/>
            <person name="Michel G."/>
            <person name="Kersting A."/>
            <person name="Lauritano C."/>
            <person name="Lohaus R."/>
            <person name="Toepel M."/>
            <person name="Tonon T."/>
            <person name="Vanneste K."/>
            <person name="Amirebrahimi M."/>
            <person name="Brakel J."/>
            <person name="Bostroem C."/>
            <person name="Chovatia M."/>
            <person name="Grimwood J."/>
            <person name="Jenkins J.W."/>
            <person name="Jueterbock A."/>
            <person name="Mraz A."/>
            <person name="Stam W.T."/>
            <person name="Tice H."/>
            <person name="Bornberg-Bauer E."/>
            <person name="Green P.J."/>
            <person name="Pearson G.A."/>
            <person name="Procaccini G."/>
            <person name="Duarte C.M."/>
            <person name="Schmutz J."/>
            <person name="Reusch T.B.H."/>
            <person name="Van de Peer Y."/>
        </authorList>
    </citation>
    <scope>NUCLEOTIDE SEQUENCE [LARGE SCALE GENOMIC DNA]</scope>
    <source>
        <strain evidence="5">cv. Finnish</strain>
    </source>
</reference>
<evidence type="ECO:0000256" key="1">
    <source>
        <dbReference type="SAM" id="Coils"/>
    </source>
</evidence>
<dbReference type="AlphaFoldDB" id="A0A0K9Q3U2"/>
<keyword evidence="3" id="KW-0472">Membrane</keyword>
<feature type="compositionally biased region" description="Acidic residues" evidence="2">
    <location>
        <begin position="402"/>
        <end position="412"/>
    </location>
</feature>
<accession>A0A0K9Q3U2</accession>
<feature type="region of interest" description="Disordered" evidence="2">
    <location>
        <begin position="79"/>
        <end position="102"/>
    </location>
</feature>
<dbReference type="OrthoDB" id="723791at2759"/>
<name>A0A0K9Q3U2_ZOSMR</name>
<keyword evidence="3" id="KW-1133">Transmembrane helix</keyword>
<keyword evidence="3" id="KW-0812">Transmembrane</keyword>
<feature type="transmembrane region" description="Helical" evidence="3">
    <location>
        <begin position="763"/>
        <end position="784"/>
    </location>
</feature>
<keyword evidence="1" id="KW-0175">Coiled coil</keyword>
<protein>
    <recommendedName>
        <fullName evidence="6">Aminotransferase-like plant mobile domain-containing protein</fullName>
    </recommendedName>
</protein>
<sequence>MQCARACGFSAKSLFKKKATKKRSGLGSSSTNDNVDVNDVLCYCPECMADPIHCEEHHRNEDARAREDLDRAFGDANIHGDRAGEGPFSPHPIHSSMDTGDEPKASYDEGGEFRNIDTVRGSYRGAGLIQHKCILSRIMSDRIGARLSTSVKIKLMYTPFHHFMDSGALVVDSMLLDDICGRYIGESQFSFGAFVLTCTDQDFGKILGLPYIGRKIDLLEASSKPNVKLGRFYKEYLHGKILTRQKLGVMFRDLANSMGHSTVDEEDIFRLYLCLLFSGFLFTNARCTLRRKIISYIEDLDDISSYNWAGAVRDVTFSNIDYCRTRVLERERGGRVASVYMMGCPAALMVWALEHTHVAEPGRPDGYLPYQRWVDFKMDGGIELGKLAPNLVSEVPRTYKLEEEDADMDTETSTEGQSSSSDEDGTSNEVHDSMPDDSDDLAHSSNSCRTPEIVGCDLCVESSNKPKRQSNNERQMQGRNLFQDLDNADDVSVGRPHDLEISDEIQTKSGHVSVGTDRWWYYPCNEDQETCLDFNSNDSQGGTIGTESTKEASFFSSCPGLSGIDIYGNPEHGGLQVEYSEDSRGNIFRKNSNPGYLTATLPSYPEERGPQMDTPFVVDADGFIMYVDGLPNLWSEVEGHGGDSMHMYDVEQFEIVGASSHDVCKMGTDVERRADSSEKMVVSGEDMTSRNAREPDLLELDVPSRVQRIKNRREHQRNNRLERERIAELEAAVMKEEADDLMKYKNERKKRYSRIGFAKELQMIGYVSVIKIIYVWFIFSINMYGSFKYVEKEELLLNIKGVDVLGSRSCIF</sequence>
<dbReference type="Proteomes" id="UP000036987">
    <property type="component" value="Unassembled WGS sequence"/>
</dbReference>
<comment type="caution">
    <text evidence="4">The sequence shown here is derived from an EMBL/GenBank/DDBJ whole genome shotgun (WGS) entry which is preliminary data.</text>
</comment>
<evidence type="ECO:0000313" key="5">
    <source>
        <dbReference type="Proteomes" id="UP000036987"/>
    </source>
</evidence>
<proteinExistence type="predicted"/>
<evidence type="ECO:0000256" key="3">
    <source>
        <dbReference type="SAM" id="Phobius"/>
    </source>
</evidence>